<keyword evidence="2" id="KW-1185">Reference proteome</keyword>
<gene>
    <name evidence="1" type="ORF">SLEP1_g7387</name>
</gene>
<protein>
    <submittedName>
        <fullName evidence="1">Uncharacterized protein</fullName>
    </submittedName>
</protein>
<dbReference type="AlphaFoldDB" id="A0AAV5I7Z9"/>
<dbReference type="Proteomes" id="UP001054252">
    <property type="component" value="Unassembled WGS sequence"/>
</dbReference>
<comment type="caution">
    <text evidence="1">The sequence shown here is derived from an EMBL/GenBank/DDBJ whole genome shotgun (WGS) entry which is preliminary data.</text>
</comment>
<evidence type="ECO:0000313" key="2">
    <source>
        <dbReference type="Proteomes" id="UP001054252"/>
    </source>
</evidence>
<proteinExistence type="predicted"/>
<dbReference type="EMBL" id="BPVZ01000007">
    <property type="protein sequence ID" value="GKU93824.1"/>
    <property type="molecule type" value="Genomic_DNA"/>
</dbReference>
<accession>A0AAV5I7Z9</accession>
<name>A0AAV5I7Z9_9ROSI</name>
<organism evidence="1 2">
    <name type="scientific">Rubroshorea leprosula</name>
    <dbReference type="NCBI Taxonomy" id="152421"/>
    <lineage>
        <taxon>Eukaryota</taxon>
        <taxon>Viridiplantae</taxon>
        <taxon>Streptophyta</taxon>
        <taxon>Embryophyta</taxon>
        <taxon>Tracheophyta</taxon>
        <taxon>Spermatophyta</taxon>
        <taxon>Magnoliopsida</taxon>
        <taxon>eudicotyledons</taxon>
        <taxon>Gunneridae</taxon>
        <taxon>Pentapetalae</taxon>
        <taxon>rosids</taxon>
        <taxon>malvids</taxon>
        <taxon>Malvales</taxon>
        <taxon>Dipterocarpaceae</taxon>
        <taxon>Rubroshorea</taxon>
    </lineage>
</organism>
<sequence length="59" mass="6573">MQPQPVNQKSCCKTIVQPALDINLKPLLQPSTSEKFSHSWLKISIGSMIYQKDRDDGGA</sequence>
<evidence type="ECO:0000313" key="1">
    <source>
        <dbReference type="EMBL" id="GKU93824.1"/>
    </source>
</evidence>
<reference evidence="1 2" key="1">
    <citation type="journal article" date="2021" name="Commun. Biol.">
        <title>The genome of Shorea leprosula (Dipterocarpaceae) highlights the ecological relevance of drought in aseasonal tropical rainforests.</title>
        <authorList>
            <person name="Ng K.K.S."/>
            <person name="Kobayashi M.J."/>
            <person name="Fawcett J.A."/>
            <person name="Hatakeyama M."/>
            <person name="Paape T."/>
            <person name="Ng C.H."/>
            <person name="Ang C.C."/>
            <person name="Tnah L.H."/>
            <person name="Lee C.T."/>
            <person name="Nishiyama T."/>
            <person name="Sese J."/>
            <person name="O'Brien M.J."/>
            <person name="Copetti D."/>
            <person name="Mohd Noor M.I."/>
            <person name="Ong R.C."/>
            <person name="Putra M."/>
            <person name="Sireger I.Z."/>
            <person name="Indrioko S."/>
            <person name="Kosugi Y."/>
            <person name="Izuno A."/>
            <person name="Isagi Y."/>
            <person name="Lee S.L."/>
            <person name="Shimizu K.K."/>
        </authorList>
    </citation>
    <scope>NUCLEOTIDE SEQUENCE [LARGE SCALE GENOMIC DNA]</scope>
    <source>
        <strain evidence="1">214</strain>
    </source>
</reference>